<sequence length="116" mass="12728">MRPAQAVEKTVRAHRSRLHEPDTAIESESCSDEAKPVERPKTLGSYGNERPMVARTRELYAQVQALRPGGASLNTISRELGLAFRTARKYANATSVEELPAPTLPVPANWMSSSPI</sequence>
<feature type="region of interest" description="Disordered" evidence="1">
    <location>
        <begin position="1"/>
        <end position="50"/>
    </location>
</feature>
<dbReference type="Proteomes" id="UP001589646">
    <property type="component" value="Unassembled WGS sequence"/>
</dbReference>
<comment type="caution">
    <text evidence="2">The sequence shown here is derived from an EMBL/GenBank/DDBJ whole genome shotgun (WGS) entry which is preliminary data.</text>
</comment>
<evidence type="ECO:0000313" key="3">
    <source>
        <dbReference type="Proteomes" id="UP001589646"/>
    </source>
</evidence>
<organism evidence="2 3">
    <name type="scientific">Nonomuraea roseola</name>
    <dbReference type="NCBI Taxonomy" id="46179"/>
    <lineage>
        <taxon>Bacteria</taxon>
        <taxon>Bacillati</taxon>
        <taxon>Actinomycetota</taxon>
        <taxon>Actinomycetes</taxon>
        <taxon>Streptosporangiales</taxon>
        <taxon>Streptosporangiaceae</taxon>
        <taxon>Nonomuraea</taxon>
    </lineage>
</organism>
<name>A0ABV5PVG2_9ACTN</name>
<proteinExistence type="predicted"/>
<feature type="compositionally biased region" description="Basic and acidic residues" evidence="1">
    <location>
        <begin position="32"/>
        <end position="41"/>
    </location>
</feature>
<protein>
    <recommendedName>
        <fullName evidence="4">Resolvase HTH domain-containing protein</fullName>
    </recommendedName>
</protein>
<keyword evidence="3" id="KW-1185">Reference proteome</keyword>
<accession>A0ABV5PVG2</accession>
<reference evidence="2 3" key="1">
    <citation type="submission" date="2024-09" db="EMBL/GenBank/DDBJ databases">
        <authorList>
            <person name="Sun Q."/>
            <person name="Mori K."/>
        </authorList>
    </citation>
    <scope>NUCLEOTIDE SEQUENCE [LARGE SCALE GENOMIC DNA]</scope>
    <source>
        <strain evidence="2 3">JCM 3323</strain>
    </source>
</reference>
<dbReference type="RefSeq" id="WP_379479005.1">
    <property type="nucleotide sequence ID" value="NZ_JBHMCE010000003.1"/>
</dbReference>
<dbReference type="EMBL" id="JBHMCE010000003">
    <property type="protein sequence ID" value="MFB9527210.1"/>
    <property type="molecule type" value="Genomic_DNA"/>
</dbReference>
<gene>
    <name evidence="2" type="ORF">ACFFRN_11360</name>
</gene>
<evidence type="ECO:0000313" key="2">
    <source>
        <dbReference type="EMBL" id="MFB9527210.1"/>
    </source>
</evidence>
<evidence type="ECO:0008006" key="4">
    <source>
        <dbReference type="Google" id="ProtNLM"/>
    </source>
</evidence>
<evidence type="ECO:0000256" key="1">
    <source>
        <dbReference type="SAM" id="MobiDB-lite"/>
    </source>
</evidence>